<evidence type="ECO:0000259" key="1">
    <source>
        <dbReference type="PROSITE" id="PS50943"/>
    </source>
</evidence>
<proteinExistence type="predicted"/>
<dbReference type="SUPFAM" id="SSF47413">
    <property type="entry name" value="lambda repressor-like DNA-binding domains"/>
    <property type="match status" value="1"/>
</dbReference>
<accession>A0A951PEW2</accession>
<name>A0A951PEW2_9CYAN</name>
<reference evidence="2" key="1">
    <citation type="submission" date="2021-05" db="EMBL/GenBank/DDBJ databases">
        <authorList>
            <person name="Pietrasiak N."/>
            <person name="Ward R."/>
            <person name="Stajich J.E."/>
            <person name="Kurbessoian T."/>
        </authorList>
    </citation>
    <scope>NUCLEOTIDE SEQUENCE</scope>
    <source>
        <strain evidence="2">GSE-TBD4-15B</strain>
    </source>
</reference>
<dbReference type="Gene3D" id="1.10.260.40">
    <property type="entry name" value="lambda repressor-like DNA-binding domains"/>
    <property type="match status" value="1"/>
</dbReference>
<dbReference type="Pfam" id="PF01381">
    <property type="entry name" value="HTH_3"/>
    <property type="match status" value="1"/>
</dbReference>
<dbReference type="Proteomes" id="UP000707356">
    <property type="component" value="Unassembled WGS sequence"/>
</dbReference>
<dbReference type="GO" id="GO:0003677">
    <property type="term" value="F:DNA binding"/>
    <property type="evidence" value="ECO:0007669"/>
    <property type="project" value="InterPro"/>
</dbReference>
<dbReference type="PROSITE" id="PS50943">
    <property type="entry name" value="HTH_CROC1"/>
    <property type="match status" value="1"/>
</dbReference>
<dbReference type="CDD" id="cd00093">
    <property type="entry name" value="HTH_XRE"/>
    <property type="match status" value="1"/>
</dbReference>
<reference evidence="2" key="2">
    <citation type="journal article" date="2022" name="Microbiol. Resour. Announc.">
        <title>Metagenome Sequencing to Explore Phylogenomics of Terrestrial Cyanobacteria.</title>
        <authorList>
            <person name="Ward R.D."/>
            <person name="Stajich J.E."/>
            <person name="Johansen J.R."/>
            <person name="Huntemann M."/>
            <person name="Clum A."/>
            <person name="Foster B."/>
            <person name="Foster B."/>
            <person name="Roux S."/>
            <person name="Palaniappan K."/>
            <person name="Varghese N."/>
            <person name="Mukherjee S."/>
            <person name="Reddy T.B.K."/>
            <person name="Daum C."/>
            <person name="Copeland A."/>
            <person name="Chen I.A."/>
            <person name="Ivanova N.N."/>
            <person name="Kyrpides N.C."/>
            <person name="Shapiro N."/>
            <person name="Eloe-Fadrosh E.A."/>
            <person name="Pietrasiak N."/>
        </authorList>
    </citation>
    <scope>NUCLEOTIDE SEQUENCE</scope>
    <source>
        <strain evidence="2">GSE-TBD4-15B</strain>
    </source>
</reference>
<comment type="caution">
    <text evidence="2">The sequence shown here is derived from an EMBL/GenBank/DDBJ whole genome shotgun (WGS) entry which is preliminary data.</text>
</comment>
<organism evidence="2 3">
    <name type="scientific">Pegethrix bostrychoides GSE-TBD4-15B</name>
    <dbReference type="NCBI Taxonomy" id="2839662"/>
    <lineage>
        <taxon>Bacteria</taxon>
        <taxon>Bacillati</taxon>
        <taxon>Cyanobacteriota</taxon>
        <taxon>Cyanophyceae</taxon>
        <taxon>Oculatellales</taxon>
        <taxon>Oculatellaceae</taxon>
        <taxon>Pegethrix</taxon>
    </lineage>
</organism>
<sequence>MGRASQALKQVLEQFGISQNKLAVTLGIDRSAVFKWVHEQRDPSGEAIAEITRALNQLNPAAARAFMQQYLGNLISPEPPDSEDG</sequence>
<protein>
    <submittedName>
        <fullName evidence="2">Helix-turn-helix domain-containing protein</fullName>
    </submittedName>
</protein>
<dbReference type="InterPro" id="IPR010982">
    <property type="entry name" value="Lambda_DNA-bd_dom_sf"/>
</dbReference>
<feature type="domain" description="HTH cro/C1-type" evidence="1">
    <location>
        <begin position="8"/>
        <end position="56"/>
    </location>
</feature>
<evidence type="ECO:0000313" key="3">
    <source>
        <dbReference type="Proteomes" id="UP000707356"/>
    </source>
</evidence>
<dbReference type="InterPro" id="IPR001387">
    <property type="entry name" value="Cro/C1-type_HTH"/>
</dbReference>
<dbReference type="EMBL" id="JAHHHV010000083">
    <property type="protein sequence ID" value="MBW4468042.1"/>
    <property type="molecule type" value="Genomic_DNA"/>
</dbReference>
<dbReference type="SMART" id="SM00530">
    <property type="entry name" value="HTH_XRE"/>
    <property type="match status" value="1"/>
</dbReference>
<dbReference type="AlphaFoldDB" id="A0A951PEW2"/>
<gene>
    <name evidence="2" type="ORF">KME07_21665</name>
</gene>
<evidence type="ECO:0000313" key="2">
    <source>
        <dbReference type="EMBL" id="MBW4468042.1"/>
    </source>
</evidence>